<proteinExistence type="predicted"/>
<comment type="caution">
    <text evidence="1">The sequence shown here is derived from an EMBL/GenBank/DDBJ whole genome shotgun (WGS) entry which is preliminary data.</text>
</comment>
<evidence type="ECO:0000313" key="1">
    <source>
        <dbReference type="EMBL" id="KKM71386.1"/>
    </source>
</evidence>
<gene>
    <name evidence="1" type="ORF">LCGC14_1431090</name>
</gene>
<reference evidence="1" key="1">
    <citation type="journal article" date="2015" name="Nature">
        <title>Complex archaea that bridge the gap between prokaryotes and eukaryotes.</title>
        <authorList>
            <person name="Spang A."/>
            <person name="Saw J.H."/>
            <person name="Jorgensen S.L."/>
            <person name="Zaremba-Niedzwiedzka K."/>
            <person name="Martijn J."/>
            <person name="Lind A.E."/>
            <person name="van Eijk R."/>
            <person name="Schleper C."/>
            <person name="Guy L."/>
            <person name="Ettema T.J."/>
        </authorList>
    </citation>
    <scope>NUCLEOTIDE SEQUENCE</scope>
</reference>
<name>A0A0F9K9R1_9ZZZZ</name>
<accession>A0A0F9K9R1</accession>
<sequence>MARVGRVGLAESFVPPVDTPPTRGYPRGVWGLARTATPTGATRCQPPDRNDGGFLMAQQKVNIRYPDGMITDRIFPADCRVLVEPEGEWVHVAVFRPGGFAENLLKEVVPSPDVRLFSASIYHGDILTTLIEDEPDA</sequence>
<dbReference type="EMBL" id="LAZR01009647">
    <property type="protein sequence ID" value="KKM71386.1"/>
    <property type="molecule type" value="Genomic_DNA"/>
</dbReference>
<dbReference type="AlphaFoldDB" id="A0A0F9K9R1"/>
<organism evidence="1">
    <name type="scientific">marine sediment metagenome</name>
    <dbReference type="NCBI Taxonomy" id="412755"/>
    <lineage>
        <taxon>unclassified sequences</taxon>
        <taxon>metagenomes</taxon>
        <taxon>ecological metagenomes</taxon>
    </lineage>
</organism>
<protein>
    <submittedName>
        <fullName evidence="1">Uncharacterized protein</fullName>
    </submittedName>
</protein>